<dbReference type="InterPro" id="IPR000595">
    <property type="entry name" value="cNMP-bd_dom"/>
</dbReference>
<gene>
    <name evidence="5" type="ORF">D6T69_05085</name>
</gene>
<dbReference type="CDD" id="cd00038">
    <property type="entry name" value="CAP_ED"/>
    <property type="match status" value="1"/>
</dbReference>
<dbReference type="KEGG" id="tsig:D6T69_05085"/>
<dbReference type="Gene3D" id="2.60.120.10">
    <property type="entry name" value="Jelly Rolls"/>
    <property type="match status" value="1"/>
</dbReference>
<evidence type="ECO:0000259" key="4">
    <source>
        <dbReference type="PROSITE" id="PS50042"/>
    </source>
</evidence>
<dbReference type="Pfam" id="PF00027">
    <property type="entry name" value="cNMP_binding"/>
    <property type="match status" value="1"/>
</dbReference>
<feature type="domain" description="Cyclic nucleotide-binding" evidence="4">
    <location>
        <begin position="13"/>
        <end position="131"/>
    </location>
</feature>
<dbReference type="InterPro" id="IPR050397">
    <property type="entry name" value="Env_Response_Regulators"/>
</dbReference>
<name>A0A3Q8RRV2_9FLAO</name>
<dbReference type="Proteomes" id="UP000274593">
    <property type="component" value="Chromosome"/>
</dbReference>
<dbReference type="PANTHER" id="PTHR24567">
    <property type="entry name" value="CRP FAMILY TRANSCRIPTIONAL REGULATORY PROTEIN"/>
    <property type="match status" value="1"/>
</dbReference>
<reference evidence="5 6" key="1">
    <citation type="submission" date="2018-09" db="EMBL/GenBank/DDBJ databases">
        <title>Insights into the microbiota of Asian seabass (Lates calcarifer) with tenacibaculosis symptoms and description of sp. nov. Tenacibaculum singaporense.</title>
        <authorList>
            <person name="Miyake S."/>
            <person name="Soh M."/>
            <person name="Azman M.N."/>
            <person name="Ngoh S.Y."/>
            <person name="Orban L."/>
        </authorList>
    </citation>
    <scope>NUCLEOTIDE SEQUENCE [LARGE SCALE GENOMIC DNA]</scope>
    <source>
        <strain evidence="5 6">DSM 106434</strain>
    </source>
</reference>
<evidence type="ECO:0000313" key="6">
    <source>
        <dbReference type="Proteomes" id="UP000274593"/>
    </source>
</evidence>
<keyword evidence="6" id="KW-1185">Reference proteome</keyword>
<dbReference type="AlphaFoldDB" id="A0A3Q8RRV2"/>
<evidence type="ECO:0000256" key="3">
    <source>
        <dbReference type="ARBA" id="ARBA00023163"/>
    </source>
</evidence>
<dbReference type="GO" id="GO:0003677">
    <property type="term" value="F:DNA binding"/>
    <property type="evidence" value="ECO:0007669"/>
    <property type="project" value="UniProtKB-KW"/>
</dbReference>
<dbReference type="SUPFAM" id="SSF51206">
    <property type="entry name" value="cAMP-binding domain-like"/>
    <property type="match status" value="1"/>
</dbReference>
<dbReference type="PANTHER" id="PTHR24567:SF26">
    <property type="entry name" value="REGULATORY PROTEIN YEIL"/>
    <property type="match status" value="1"/>
</dbReference>
<protein>
    <submittedName>
        <fullName evidence="5">Crp/Fnr family transcriptional regulator</fullName>
    </submittedName>
</protein>
<dbReference type="EMBL" id="CP032548">
    <property type="protein sequence ID" value="AZJ34932.1"/>
    <property type="molecule type" value="Genomic_DNA"/>
</dbReference>
<dbReference type="InterPro" id="IPR036390">
    <property type="entry name" value="WH_DNA-bd_sf"/>
</dbReference>
<dbReference type="InterPro" id="IPR018490">
    <property type="entry name" value="cNMP-bd_dom_sf"/>
</dbReference>
<dbReference type="Pfam" id="PF13545">
    <property type="entry name" value="HTH_Crp_2"/>
    <property type="match status" value="1"/>
</dbReference>
<keyword evidence="3" id="KW-0804">Transcription</keyword>
<organism evidence="5 6">
    <name type="scientific">Tenacibaculum singaporense</name>
    <dbReference type="NCBI Taxonomy" id="2358479"/>
    <lineage>
        <taxon>Bacteria</taxon>
        <taxon>Pseudomonadati</taxon>
        <taxon>Bacteroidota</taxon>
        <taxon>Flavobacteriia</taxon>
        <taxon>Flavobacteriales</taxon>
        <taxon>Flavobacteriaceae</taxon>
        <taxon>Tenacibaculum</taxon>
    </lineage>
</organism>
<dbReference type="GO" id="GO:0003700">
    <property type="term" value="F:DNA-binding transcription factor activity"/>
    <property type="evidence" value="ECO:0007669"/>
    <property type="project" value="TreeGrafter"/>
</dbReference>
<dbReference type="InterPro" id="IPR036388">
    <property type="entry name" value="WH-like_DNA-bd_sf"/>
</dbReference>
<keyword evidence="1" id="KW-0805">Transcription regulation</keyword>
<accession>A0A3Q8RRV2</accession>
<dbReference type="SUPFAM" id="SSF46785">
    <property type="entry name" value="Winged helix' DNA-binding domain"/>
    <property type="match status" value="1"/>
</dbReference>
<dbReference type="PROSITE" id="PS50042">
    <property type="entry name" value="CNMP_BINDING_3"/>
    <property type="match status" value="1"/>
</dbReference>
<dbReference type="Gene3D" id="1.10.10.10">
    <property type="entry name" value="Winged helix-like DNA-binding domain superfamily/Winged helix DNA-binding domain"/>
    <property type="match status" value="1"/>
</dbReference>
<dbReference type="InterPro" id="IPR012318">
    <property type="entry name" value="HTH_CRP"/>
</dbReference>
<dbReference type="SMART" id="SM00419">
    <property type="entry name" value="HTH_CRP"/>
    <property type="match status" value="1"/>
</dbReference>
<dbReference type="GO" id="GO:0005829">
    <property type="term" value="C:cytosol"/>
    <property type="evidence" value="ECO:0007669"/>
    <property type="project" value="TreeGrafter"/>
</dbReference>
<sequence>MIEDLQKYYGYLFEEALLKEITDVAIAKEFKSNEVIIDIGSYITSIPLLLSGAIKILREDKEGDDLVLYYIEKGDTCAMTLSCCMGQTKSKIKAVAETDVKLLMIPKQKMSEWLSKYKSWQEFILHSYHSRLQEFIDAIDTIAFLNMDERLLKYLKDKALVNQNETISVTHQQIANDLHTSRVVISRLLKALEKQDKIELNRNQVKVLEL</sequence>
<proteinExistence type="predicted"/>
<dbReference type="InterPro" id="IPR014710">
    <property type="entry name" value="RmlC-like_jellyroll"/>
</dbReference>
<dbReference type="RefSeq" id="WP_125066744.1">
    <property type="nucleotide sequence ID" value="NZ_CP032548.1"/>
</dbReference>
<evidence type="ECO:0000256" key="1">
    <source>
        <dbReference type="ARBA" id="ARBA00023015"/>
    </source>
</evidence>
<keyword evidence="2" id="KW-0238">DNA-binding</keyword>
<evidence type="ECO:0000313" key="5">
    <source>
        <dbReference type="EMBL" id="AZJ34932.1"/>
    </source>
</evidence>
<evidence type="ECO:0000256" key="2">
    <source>
        <dbReference type="ARBA" id="ARBA00023125"/>
    </source>
</evidence>